<dbReference type="HOGENOM" id="CLU_1865631_0_0_1"/>
<dbReference type="KEGG" id="mrr:Moror_9559"/>
<gene>
    <name evidence="2" type="ORF">Moror_9559</name>
</gene>
<comment type="caution">
    <text evidence="2">The sequence shown here is derived from an EMBL/GenBank/DDBJ whole genome shotgun (WGS) entry which is preliminary data.</text>
</comment>
<feature type="transmembrane region" description="Helical" evidence="1">
    <location>
        <begin position="56"/>
        <end position="78"/>
    </location>
</feature>
<dbReference type="EMBL" id="AWSO01000375">
    <property type="protein sequence ID" value="ESK91126.1"/>
    <property type="molecule type" value="Genomic_DNA"/>
</dbReference>
<evidence type="ECO:0008006" key="4">
    <source>
        <dbReference type="Google" id="ProtNLM"/>
    </source>
</evidence>
<dbReference type="AlphaFoldDB" id="V2XEA2"/>
<feature type="transmembrane region" description="Helical" evidence="1">
    <location>
        <begin position="20"/>
        <end position="44"/>
    </location>
</feature>
<evidence type="ECO:0000313" key="2">
    <source>
        <dbReference type="EMBL" id="ESK91126.1"/>
    </source>
</evidence>
<protein>
    <recommendedName>
        <fullName evidence="4">Serpentine receptor class gamma</fullName>
    </recommendedName>
</protein>
<keyword evidence="3" id="KW-1185">Reference proteome</keyword>
<reference evidence="2 3" key="1">
    <citation type="journal article" date="2014" name="BMC Genomics">
        <title>Genome and secretome analysis of the hemibiotrophic fungal pathogen, Moniliophthora roreri, which causes frosty pod rot disease of cacao: mechanisms of the biotrophic and necrotrophic phases.</title>
        <authorList>
            <person name="Meinhardt L.W."/>
            <person name="Costa G.G.L."/>
            <person name="Thomazella D.P.T."/>
            <person name="Teixeira P.J.P.L."/>
            <person name="Carazzolle M.F."/>
            <person name="Schuster S.C."/>
            <person name="Carlson J.E."/>
            <person name="Guiltinan M.J."/>
            <person name="Mieczkowski P."/>
            <person name="Farmer A."/>
            <person name="Ramaraj T."/>
            <person name="Crozier J."/>
            <person name="Davis R.E."/>
            <person name="Shao J."/>
            <person name="Melnick R.L."/>
            <person name="Pereira G.A.G."/>
            <person name="Bailey B.A."/>
        </authorList>
    </citation>
    <scope>NUCLEOTIDE SEQUENCE [LARGE SCALE GENOMIC DNA]</scope>
    <source>
        <strain evidence="2 3">MCA 2997</strain>
    </source>
</reference>
<dbReference type="Proteomes" id="UP000017559">
    <property type="component" value="Unassembled WGS sequence"/>
</dbReference>
<name>V2XEA2_MONRO</name>
<evidence type="ECO:0000313" key="3">
    <source>
        <dbReference type="Proteomes" id="UP000017559"/>
    </source>
</evidence>
<keyword evidence="1" id="KW-0812">Transmembrane</keyword>
<accession>V2XEA2</accession>
<keyword evidence="1" id="KW-0472">Membrane</keyword>
<evidence type="ECO:0000256" key="1">
    <source>
        <dbReference type="SAM" id="Phobius"/>
    </source>
</evidence>
<organism evidence="2 3">
    <name type="scientific">Moniliophthora roreri (strain MCA 2997)</name>
    <name type="common">Cocoa frosty pod rot fungus</name>
    <name type="synonym">Crinipellis roreri</name>
    <dbReference type="NCBI Taxonomy" id="1381753"/>
    <lineage>
        <taxon>Eukaryota</taxon>
        <taxon>Fungi</taxon>
        <taxon>Dikarya</taxon>
        <taxon>Basidiomycota</taxon>
        <taxon>Agaricomycotina</taxon>
        <taxon>Agaricomycetes</taxon>
        <taxon>Agaricomycetidae</taxon>
        <taxon>Agaricales</taxon>
        <taxon>Marasmiineae</taxon>
        <taxon>Marasmiaceae</taxon>
        <taxon>Moniliophthora</taxon>
    </lineage>
</organism>
<feature type="transmembrane region" description="Helical" evidence="1">
    <location>
        <begin position="109"/>
        <end position="131"/>
    </location>
</feature>
<keyword evidence="1" id="KW-1133">Transmembrane helix</keyword>
<proteinExistence type="predicted"/>
<sequence length="137" mass="15614">MALSKDSGFLSPTYIVKGPFTVIALEFFLYGFYLLLFILSIHIFNKRKPPFPQAKFYFNSIVILFVLATTELIFDAVYKVQRSLSQLFLASSTGEVSREEMFVLTPLELGSLIITFFTRCFGNAVADAILIHRFYVT</sequence>